<proteinExistence type="predicted"/>
<name>A0A6A0A0W5_HAELA</name>
<dbReference type="Proteomes" id="UP000485058">
    <property type="component" value="Unassembled WGS sequence"/>
</dbReference>
<reference evidence="1 2" key="1">
    <citation type="submission" date="2020-02" db="EMBL/GenBank/DDBJ databases">
        <title>Draft genome sequence of Haematococcus lacustris strain NIES-144.</title>
        <authorList>
            <person name="Morimoto D."/>
            <person name="Nakagawa S."/>
            <person name="Yoshida T."/>
            <person name="Sawayama S."/>
        </authorList>
    </citation>
    <scope>NUCLEOTIDE SEQUENCE [LARGE SCALE GENOMIC DNA]</scope>
    <source>
        <strain evidence="1 2">NIES-144</strain>
    </source>
</reference>
<gene>
    <name evidence="1" type="ORF">HaLaN_22397</name>
</gene>
<dbReference type="Gene3D" id="1.25.10.10">
    <property type="entry name" value="Leucine-rich Repeat Variant"/>
    <property type="match status" value="1"/>
</dbReference>
<comment type="caution">
    <text evidence="1">The sequence shown here is derived from an EMBL/GenBank/DDBJ whole genome shotgun (WGS) entry which is preliminary data.</text>
</comment>
<organism evidence="1 2">
    <name type="scientific">Haematococcus lacustris</name>
    <name type="common">Green alga</name>
    <name type="synonym">Haematococcus pluvialis</name>
    <dbReference type="NCBI Taxonomy" id="44745"/>
    <lineage>
        <taxon>Eukaryota</taxon>
        <taxon>Viridiplantae</taxon>
        <taxon>Chlorophyta</taxon>
        <taxon>core chlorophytes</taxon>
        <taxon>Chlorophyceae</taxon>
        <taxon>CS clade</taxon>
        <taxon>Chlamydomonadales</taxon>
        <taxon>Haematococcaceae</taxon>
        <taxon>Haematococcus</taxon>
    </lineage>
</organism>
<dbReference type="EMBL" id="BLLF01002575">
    <property type="protein sequence ID" value="GFH24578.1"/>
    <property type="molecule type" value="Genomic_DNA"/>
</dbReference>
<accession>A0A6A0A0W5</accession>
<dbReference type="InterPro" id="IPR011989">
    <property type="entry name" value="ARM-like"/>
</dbReference>
<keyword evidence="2" id="KW-1185">Reference proteome</keyword>
<dbReference type="AlphaFoldDB" id="A0A6A0A0W5"/>
<evidence type="ECO:0000313" key="1">
    <source>
        <dbReference type="EMBL" id="GFH24578.1"/>
    </source>
</evidence>
<evidence type="ECO:0000313" key="2">
    <source>
        <dbReference type="Proteomes" id="UP000485058"/>
    </source>
</evidence>
<protein>
    <submittedName>
        <fullName evidence="1">Uncharacterized protein</fullName>
    </submittedName>
</protein>
<sequence>MLVEEAGLPALLLVAGSTLTQLRVLAAVCNALLNLSSYIPVMVTMASTSLHLLLHTQSRHSGLLGYAATAYNAGKTATEAQGLPLVEGEGSTCSQWLRQVVFCCGGALWNLSRHPDNRMAMQQLELQV</sequence>